<sequence>MLNMVSASGGDSFSDIGDLARQERHGASNSFRHRKLPSLAVVMYRPQKGGSASTRPCCSAMATITSASSSSAAISRRSSASKAFLSSARYPDSQPRLLSVGDCDHLAKRSPETAQHDPAEVANRGGLYLRMPRLFEDLGLAWLDGRFPRRVDKPARVQLLILDDWGTHTLTDQQRLDLLEIFEERYRRKSTLITAQLPVAQWHDMIENRPSQTQSSIGSSIMLTASPLKATACGGKKHHPT</sequence>
<keyword evidence="3" id="KW-1185">Reference proteome</keyword>
<dbReference type="Proteomes" id="UP000219167">
    <property type="component" value="Unassembled WGS sequence"/>
</dbReference>
<dbReference type="Gene3D" id="3.40.50.300">
    <property type="entry name" value="P-loop containing nucleotide triphosphate hydrolases"/>
    <property type="match status" value="1"/>
</dbReference>
<evidence type="ECO:0000313" key="2">
    <source>
        <dbReference type="EMBL" id="SOC48344.1"/>
    </source>
</evidence>
<dbReference type="Pfam" id="PF01695">
    <property type="entry name" value="IstB_IS21"/>
    <property type="match status" value="1"/>
</dbReference>
<dbReference type="InterPro" id="IPR027417">
    <property type="entry name" value="P-loop_NTPase"/>
</dbReference>
<name>A0A285V2H3_9HYPH</name>
<dbReference type="EMBL" id="OBQD01000052">
    <property type="protein sequence ID" value="SOC48344.1"/>
    <property type="molecule type" value="Genomic_DNA"/>
</dbReference>
<accession>A0A285V2H3</accession>
<evidence type="ECO:0000259" key="1">
    <source>
        <dbReference type="Pfam" id="PF01695"/>
    </source>
</evidence>
<reference evidence="2 3" key="1">
    <citation type="submission" date="2017-08" db="EMBL/GenBank/DDBJ databases">
        <authorList>
            <person name="de Groot N.N."/>
        </authorList>
    </citation>
    <scope>NUCLEOTIDE SEQUENCE [LARGE SCALE GENOMIC DNA]</scope>
    <source>
        <strain evidence="2 3">JC85</strain>
    </source>
</reference>
<dbReference type="AlphaFoldDB" id="A0A285V2H3"/>
<proteinExistence type="predicted"/>
<feature type="domain" description="IstB-like ATP-binding" evidence="1">
    <location>
        <begin position="128"/>
        <end position="207"/>
    </location>
</feature>
<gene>
    <name evidence="2" type="ORF">SAMN05892877_1529</name>
</gene>
<evidence type="ECO:0000313" key="3">
    <source>
        <dbReference type="Proteomes" id="UP000219167"/>
    </source>
</evidence>
<dbReference type="InterPro" id="IPR002611">
    <property type="entry name" value="IstB_ATP-bd"/>
</dbReference>
<protein>
    <submittedName>
        <fullName evidence="2">IstB-like ATP binding protein</fullName>
    </submittedName>
</protein>
<dbReference type="GO" id="GO:0005524">
    <property type="term" value="F:ATP binding"/>
    <property type="evidence" value="ECO:0007669"/>
    <property type="project" value="InterPro"/>
</dbReference>
<organism evidence="2 3">
    <name type="scientific">Rhizobium subbaraonis</name>
    <dbReference type="NCBI Taxonomy" id="908946"/>
    <lineage>
        <taxon>Bacteria</taxon>
        <taxon>Pseudomonadati</taxon>
        <taxon>Pseudomonadota</taxon>
        <taxon>Alphaproteobacteria</taxon>
        <taxon>Hyphomicrobiales</taxon>
        <taxon>Rhizobiaceae</taxon>
        <taxon>Rhizobium/Agrobacterium group</taxon>
        <taxon>Rhizobium</taxon>
    </lineage>
</organism>